<dbReference type="Pfam" id="PF05860">
    <property type="entry name" value="TPS"/>
    <property type="match status" value="1"/>
</dbReference>
<reference evidence="3 4" key="1">
    <citation type="submission" date="2018-08" db="EMBL/GenBank/DDBJ databases">
        <title>Paraburkholderia sp. DHOM06 isolated from forest soil.</title>
        <authorList>
            <person name="Gao Z.-H."/>
            <person name="Qiu L.-H."/>
        </authorList>
    </citation>
    <scope>NUCLEOTIDE SEQUENCE [LARGE SCALE GENOMIC DNA]</scope>
    <source>
        <strain evidence="3 4">DHOM06</strain>
    </source>
</reference>
<dbReference type="OrthoDB" id="218680at2"/>
<name>A0A3D8JPV8_9BURK</name>
<sequence length="778" mass="77866">MLFVLSAVATLCGAPSLANAGTPSLPSGGHFIAGSGSITGNSAGTTLTINQNTSRGVIDWDGFSIDGGHRVNFNNGSGATLNRVTGGDPSLIVGALTATGSVYLINPQGIVVGPTGTVSTGGRFVASTLDADNTAFMNNAPLTLTGSSNHKVINLGKIGSSGGDVFLVSANEVDNFGSISARKGTAELDVGRQVLLQDSSSGQQVFVQTSSEGTVRNTGAIKAAQISLQAADGNIFALSGNHEVLRATGTTTRDGHIWLVADTGTVDFGGEVEAKNHDRSGGTVDISAGNLMLCDCGPTVSAGVWNITTPSFVIGDTAALAFSHSLNAGTSINLQTTGASGQSGNIDVASNLAWHGAASLNLAAYHSVYIDKGVVKNRGTGNLTLRADATAIDNGGTVANFSAIDWSKSTGSVSAYYDLNGSYRAGTQLANTSWTAPAYSGLRTQFTGYQLVNALADLENIGNNLAGNYALGKDIDANGNSINPLGSFAGQFDGMGHTISSWSIQGQSGQTVGLFSSLGQGSIVRDLNVNGSVFMNQGDDFGSSGVEGILAGDNEGTILRVNTSGSLGVGGWFYDSTTAGGIAGVNHGTILRSSSSATNNAGGPMGGLVGENDGLVSQSFASGSVSAAAFGAHGESSVGSPGGLVGTNNGTITQSYATGSVGIGCNEYYCGNGAALVNTNHGTISQSFATGGGTPDGVAAQNSGTIASDVYWNKDTTTAAIGVGSGTPVAASNGLTTAQMSNPASFTGWNFGSGGDWVMPAGATHPVLAWQVSSPASQ</sequence>
<dbReference type="AlphaFoldDB" id="A0A3D8JPV8"/>
<dbReference type="InterPro" id="IPR008638">
    <property type="entry name" value="FhaB/CdiA-like_TPS"/>
</dbReference>
<dbReference type="SMART" id="SM00912">
    <property type="entry name" value="Haemagg_act"/>
    <property type="match status" value="1"/>
</dbReference>
<dbReference type="SUPFAM" id="SSF51126">
    <property type="entry name" value="Pectin lyase-like"/>
    <property type="match status" value="1"/>
</dbReference>
<protein>
    <submittedName>
        <fullName evidence="3">Filamentous hemagglutinin N-terminal domain-containing protein</fullName>
    </submittedName>
</protein>
<dbReference type="InterPro" id="IPR012334">
    <property type="entry name" value="Pectin_lyas_fold"/>
</dbReference>
<dbReference type="EMBL" id="QRGA01000028">
    <property type="protein sequence ID" value="RDU94746.1"/>
    <property type="molecule type" value="Genomic_DNA"/>
</dbReference>
<organism evidence="3 4">
    <name type="scientific">Trinickia dinghuensis</name>
    <dbReference type="NCBI Taxonomy" id="2291023"/>
    <lineage>
        <taxon>Bacteria</taxon>
        <taxon>Pseudomonadati</taxon>
        <taxon>Pseudomonadota</taxon>
        <taxon>Betaproteobacteria</taxon>
        <taxon>Burkholderiales</taxon>
        <taxon>Burkholderiaceae</taxon>
        <taxon>Trinickia</taxon>
    </lineage>
</organism>
<dbReference type="PANTHER" id="PTHR12338:SF5">
    <property type="entry name" value="ANTIGEN 43-RELATED"/>
    <property type="match status" value="1"/>
</dbReference>
<proteinExistence type="predicted"/>
<evidence type="ECO:0000259" key="2">
    <source>
        <dbReference type="SMART" id="SM00912"/>
    </source>
</evidence>
<keyword evidence="1" id="KW-0732">Signal</keyword>
<feature type="signal peptide" evidence="1">
    <location>
        <begin position="1"/>
        <end position="20"/>
    </location>
</feature>
<evidence type="ECO:0000313" key="4">
    <source>
        <dbReference type="Proteomes" id="UP000256838"/>
    </source>
</evidence>
<keyword evidence="4" id="KW-1185">Reference proteome</keyword>
<evidence type="ECO:0000256" key="1">
    <source>
        <dbReference type="SAM" id="SignalP"/>
    </source>
</evidence>
<feature type="chain" id="PRO_5017588717" evidence="1">
    <location>
        <begin position="21"/>
        <end position="778"/>
    </location>
</feature>
<comment type="caution">
    <text evidence="3">The sequence shown here is derived from an EMBL/GenBank/DDBJ whole genome shotgun (WGS) entry which is preliminary data.</text>
</comment>
<dbReference type="Gene3D" id="2.160.20.10">
    <property type="entry name" value="Single-stranded right-handed beta-helix, Pectin lyase-like"/>
    <property type="match status" value="1"/>
</dbReference>
<accession>A0A3D8JPV8</accession>
<gene>
    <name evidence="3" type="ORF">DWV00_32410</name>
</gene>
<dbReference type="NCBIfam" id="TIGR01901">
    <property type="entry name" value="adhes_NPXG"/>
    <property type="match status" value="1"/>
</dbReference>
<dbReference type="PANTHER" id="PTHR12338">
    <property type="entry name" value="AUTOTRANSPORTER"/>
    <property type="match status" value="1"/>
</dbReference>
<feature type="domain" description="Filamentous haemagglutinin FhaB/tRNA nuclease CdiA-like TPS" evidence="2">
    <location>
        <begin position="22"/>
        <end position="135"/>
    </location>
</feature>
<dbReference type="InterPro" id="IPR050909">
    <property type="entry name" value="Bact_Autotransporter_VF"/>
</dbReference>
<dbReference type="Gene3D" id="2.160.20.110">
    <property type="match status" value="1"/>
</dbReference>
<evidence type="ECO:0000313" key="3">
    <source>
        <dbReference type="EMBL" id="RDU94746.1"/>
    </source>
</evidence>
<dbReference type="InterPro" id="IPR011050">
    <property type="entry name" value="Pectin_lyase_fold/virulence"/>
</dbReference>
<dbReference type="Proteomes" id="UP000256838">
    <property type="component" value="Unassembled WGS sequence"/>
</dbReference>